<sequence length="130" mass="14298">MGVYYVYKSTFLPFTADTAANMRRTLPAAALSDILTSRNRGPTTNLLGLPCFSITHRRFCSSFFPALLALSLGEAKLTDWSSFDLLPSLTQRSKLHSHAAIVLLAGWSTKGCVREPTSGWLLFHSLSPHP</sequence>
<name>A0AAW0A4L2_9AGAR</name>
<organism evidence="1 2">
    <name type="scientific">Favolaschia claudopus</name>
    <dbReference type="NCBI Taxonomy" id="2862362"/>
    <lineage>
        <taxon>Eukaryota</taxon>
        <taxon>Fungi</taxon>
        <taxon>Dikarya</taxon>
        <taxon>Basidiomycota</taxon>
        <taxon>Agaricomycotina</taxon>
        <taxon>Agaricomycetes</taxon>
        <taxon>Agaricomycetidae</taxon>
        <taxon>Agaricales</taxon>
        <taxon>Marasmiineae</taxon>
        <taxon>Mycenaceae</taxon>
        <taxon>Favolaschia</taxon>
    </lineage>
</organism>
<protein>
    <submittedName>
        <fullName evidence="1">Uncharacterized protein</fullName>
    </submittedName>
</protein>
<gene>
    <name evidence="1" type="ORF">R3P38DRAFT_1816118</name>
</gene>
<accession>A0AAW0A4L2</accession>
<evidence type="ECO:0000313" key="2">
    <source>
        <dbReference type="Proteomes" id="UP001362999"/>
    </source>
</evidence>
<dbReference type="AlphaFoldDB" id="A0AAW0A4L2"/>
<proteinExistence type="predicted"/>
<dbReference type="EMBL" id="JAWWNJ010000085">
    <property type="protein sequence ID" value="KAK7001058.1"/>
    <property type="molecule type" value="Genomic_DNA"/>
</dbReference>
<dbReference type="Proteomes" id="UP001362999">
    <property type="component" value="Unassembled WGS sequence"/>
</dbReference>
<reference evidence="1 2" key="1">
    <citation type="journal article" date="2024" name="J Genomics">
        <title>Draft genome sequencing and assembly of Favolaschia claudopus CIRM-BRFM 2984 isolated from oak limbs.</title>
        <authorList>
            <person name="Navarro D."/>
            <person name="Drula E."/>
            <person name="Chaduli D."/>
            <person name="Cazenave R."/>
            <person name="Ahrendt S."/>
            <person name="Wang J."/>
            <person name="Lipzen A."/>
            <person name="Daum C."/>
            <person name="Barry K."/>
            <person name="Grigoriev I.V."/>
            <person name="Favel A."/>
            <person name="Rosso M.N."/>
            <person name="Martin F."/>
        </authorList>
    </citation>
    <scope>NUCLEOTIDE SEQUENCE [LARGE SCALE GENOMIC DNA]</scope>
    <source>
        <strain evidence="1 2">CIRM-BRFM 2984</strain>
    </source>
</reference>
<comment type="caution">
    <text evidence="1">The sequence shown here is derived from an EMBL/GenBank/DDBJ whole genome shotgun (WGS) entry which is preliminary data.</text>
</comment>
<keyword evidence="2" id="KW-1185">Reference proteome</keyword>
<evidence type="ECO:0000313" key="1">
    <source>
        <dbReference type="EMBL" id="KAK7001058.1"/>
    </source>
</evidence>